<dbReference type="PANTHER" id="PTHR20849">
    <property type="entry name" value="EUKARYOTIC TRANSLATION INITIATION FACTOR 4E-BINDING PROTEIN MEXTLI"/>
    <property type="match status" value="1"/>
</dbReference>
<gene>
    <name evidence="1" type="ORF">AAG570_001944</name>
</gene>
<dbReference type="EMBL" id="JBFDAA010000011">
    <property type="protein sequence ID" value="KAL1124174.1"/>
    <property type="molecule type" value="Genomic_DNA"/>
</dbReference>
<protein>
    <submittedName>
        <fullName evidence="1">Uncharacterized protein</fullName>
    </submittedName>
</protein>
<organism evidence="1 2">
    <name type="scientific">Ranatra chinensis</name>
    <dbReference type="NCBI Taxonomy" id="642074"/>
    <lineage>
        <taxon>Eukaryota</taxon>
        <taxon>Metazoa</taxon>
        <taxon>Ecdysozoa</taxon>
        <taxon>Arthropoda</taxon>
        <taxon>Hexapoda</taxon>
        <taxon>Insecta</taxon>
        <taxon>Pterygota</taxon>
        <taxon>Neoptera</taxon>
        <taxon>Paraneoptera</taxon>
        <taxon>Hemiptera</taxon>
        <taxon>Heteroptera</taxon>
        <taxon>Panheteroptera</taxon>
        <taxon>Nepomorpha</taxon>
        <taxon>Nepidae</taxon>
        <taxon>Ranatrinae</taxon>
        <taxon>Ranatra</taxon>
    </lineage>
</organism>
<dbReference type="Proteomes" id="UP001558652">
    <property type="component" value="Unassembled WGS sequence"/>
</dbReference>
<reference evidence="1 2" key="1">
    <citation type="submission" date="2024-07" db="EMBL/GenBank/DDBJ databases">
        <title>Chromosome-level genome assembly of the water stick insect Ranatra chinensis (Heteroptera: Nepidae).</title>
        <authorList>
            <person name="Liu X."/>
        </authorList>
    </citation>
    <scope>NUCLEOTIDE SEQUENCE [LARGE SCALE GENOMIC DNA]</scope>
    <source>
        <strain evidence="1">Cailab_2021Rc</strain>
        <tissue evidence="1">Muscle</tissue>
    </source>
</reference>
<keyword evidence="2" id="KW-1185">Reference proteome</keyword>
<evidence type="ECO:0000313" key="2">
    <source>
        <dbReference type="Proteomes" id="UP001558652"/>
    </source>
</evidence>
<dbReference type="PANTHER" id="PTHR20849:SF2">
    <property type="entry name" value="EUKARYOTIC TRANSLATION INITIATION FACTOR 4E-BINDING PROTEIN MEXTLI"/>
    <property type="match status" value="1"/>
</dbReference>
<name>A0ABD0YBW6_9HEMI</name>
<evidence type="ECO:0000313" key="1">
    <source>
        <dbReference type="EMBL" id="KAL1124174.1"/>
    </source>
</evidence>
<comment type="caution">
    <text evidence="1">The sequence shown here is derived from an EMBL/GenBank/DDBJ whole genome shotgun (WGS) entry which is preliminary data.</text>
</comment>
<proteinExistence type="predicted"/>
<sequence length="180" mass="20456">FSDQLDRAFVSFRNACRDEQLDISARKSLLYLVELRAMHWQSSNNLNVYYEGTGDICMSASSSQITNAPLLLAPGEVLKPSGKFTSPTKMPGKNYCKDEVVIRNADSGKVMGIRGRRVHMIEELSETVISFQRGKIKTNRNNKQANNKQTRILIFNLPCTLLEPRYSVFFCCVRVHLPFC</sequence>
<accession>A0ABD0YBW6</accession>
<dbReference type="InterPro" id="IPR040160">
    <property type="entry name" value="Mxt"/>
</dbReference>
<feature type="non-terminal residue" evidence="1">
    <location>
        <position position="1"/>
    </location>
</feature>
<dbReference type="AlphaFoldDB" id="A0ABD0YBW6"/>